<feature type="transmembrane region" description="Helical" evidence="7">
    <location>
        <begin position="384"/>
        <end position="401"/>
    </location>
</feature>
<gene>
    <name evidence="10" type="ORF">HHL25_04860</name>
</gene>
<keyword evidence="4 7" id="KW-1133">Transmembrane helix</keyword>
<evidence type="ECO:0000259" key="9">
    <source>
        <dbReference type="Pfam" id="PF13567"/>
    </source>
</evidence>
<keyword evidence="5 7" id="KW-0472">Membrane</keyword>
<name>A0A7Y0FV24_9HYPH</name>
<evidence type="ECO:0000256" key="2">
    <source>
        <dbReference type="ARBA" id="ARBA00022475"/>
    </source>
</evidence>
<keyword evidence="11" id="KW-1185">Reference proteome</keyword>
<feature type="domain" description="DUF4131" evidence="9">
    <location>
        <begin position="78"/>
        <end position="222"/>
    </location>
</feature>
<evidence type="ECO:0000256" key="7">
    <source>
        <dbReference type="SAM" id="Phobius"/>
    </source>
</evidence>
<evidence type="ECO:0000313" key="11">
    <source>
        <dbReference type="Proteomes" id="UP000541470"/>
    </source>
</evidence>
<dbReference type="Proteomes" id="UP000541470">
    <property type="component" value="Unassembled WGS sequence"/>
</dbReference>
<feature type="transmembrane region" description="Helical" evidence="7">
    <location>
        <begin position="407"/>
        <end position="424"/>
    </location>
</feature>
<feature type="transmembrane region" description="Helical" evidence="7">
    <location>
        <begin position="453"/>
        <end position="472"/>
    </location>
</feature>
<dbReference type="AlphaFoldDB" id="A0A7Y0FV24"/>
<dbReference type="Pfam" id="PF13567">
    <property type="entry name" value="DUF4131"/>
    <property type="match status" value="1"/>
</dbReference>
<evidence type="ECO:0000313" key="10">
    <source>
        <dbReference type="EMBL" id="NML73455.1"/>
    </source>
</evidence>
<protein>
    <submittedName>
        <fullName evidence="10">ComEC/Rec2 family competence protein</fullName>
    </submittedName>
</protein>
<feature type="transmembrane region" description="Helical" evidence="7">
    <location>
        <begin position="484"/>
        <end position="507"/>
    </location>
</feature>
<feature type="transmembrane region" description="Helical" evidence="7">
    <location>
        <begin position="546"/>
        <end position="565"/>
    </location>
</feature>
<evidence type="ECO:0000256" key="6">
    <source>
        <dbReference type="SAM" id="MobiDB-lite"/>
    </source>
</evidence>
<feature type="region of interest" description="Disordered" evidence="6">
    <location>
        <begin position="808"/>
        <end position="830"/>
    </location>
</feature>
<feature type="transmembrane region" description="Helical" evidence="7">
    <location>
        <begin position="339"/>
        <end position="354"/>
    </location>
</feature>
<feature type="transmembrane region" description="Helical" evidence="7">
    <location>
        <begin position="513"/>
        <end position="534"/>
    </location>
</feature>
<dbReference type="EMBL" id="JABBGK010000001">
    <property type="protein sequence ID" value="NML73455.1"/>
    <property type="molecule type" value="Genomic_DNA"/>
</dbReference>
<feature type="domain" description="ComEC/Rec2-related protein" evidence="8">
    <location>
        <begin position="277"/>
        <end position="564"/>
    </location>
</feature>
<feature type="transmembrane region" description="Helical" evidence="7">
    <location>
        <begin position="297"/>
        <end position="318"/>
    </location>
</feature>
<sequence length="830" mass="88545">MPLQPTASFGPIIGSPTTLVRTAGRRARLSERLTQLWYGLVADSAREAEHGHLFHFVPVFLGAGAVTWFSLARPPPTSVLAGLLAALLFLLLAVATARPGLRRMLACVVLSVAGMVLAAIETGRLGTTILDSGVTTIVTGIVERREAGANGEWRYEIRLTATAEPRLKRPPERISILARGANRPALLGEAIRGRARLSPPSGPALPGLNDFAFASYFNEVGAVGFFLGPPKAGAAGVASNEGFWETADRMLFSLRDRISTRIRTQLAGDPGAFAASIITGERRSMSNGATEALRLSGLAHITAISGLNMALAAGIFFVGLRKILSLLPGLAQTMPIKKFAAFGALAAAFAYLLISGYQVSAVRAFLMTAIMLVAVLFDRPAISLRNLALAAIVILVVSPSAVMGPSFQMSFAATAGLIAGYAAWRNRPRKFSLPFAIPGLSLLAAGGKILGGTFATSLIGGLSTAAFAVSHFHRLAPHSLEANLVAMPIISILVMPAGLVAMLLMPLGLDGPFLWVMGQGLEWVIAIAEWIAGWDDAIRFSRLPDWFLPLTSLGLLMLTLLRSRLRQAASFLLGASLLAVLIAPLPPVADLYVAEDGRLVGMWAEPGLLATNRVRPASFIFDQWQSALGFSSHEPPVFLDKAGDKQPSGQATQEQDGLKAARAVLAPAKARPQFSEADLEDGERRMKAALAKASGSRFTCNGKSWCVAVLKDGWTIAAVEEPALVGAACDSADIVISARRTGFQRCLSGAHLFTAETLRQTGALEMTLGNRRDRALSVTSAIERGANRPWTVHRLYDWRTERFVFPPTEDEPALRSDEKGGFDDPPSLQW</sequence>
<feature type="transmembrane region" description="Helical" evidence="7">
    <location>
        <begin position="571"/>
        <end position="593"/>
    </location>
</feature>
<keyword evidence="3 7" id="KW-0812">Transmembrane</keyword>
<evidence type="ECO:0000256" key="5">
    <source>
        <dbReference type="ARBA" id="ARBA00023136"/>
    </source>
</evidence>
<dbReference type="InterPro" id="IPR052159">
    <property type="entry name" value="Competence_DNA_uptake"/>
</dbReference>
<feature type="compositionally biased region" description="Basic and acidic residues" evidence="6">
    <location>
        <begin position="812"/>
        <end position="822"/>
    </location>
</feature>
<comment type="caution">
    <text evidence="10">The sequence shown here is derived from an EMBL/GenBank/DDBJ whole genome shotgun (WGS) entry which is preliminary data.</text>
</comment>
<evidence type="ECO:0000259" key="8">
    <source>
        <dbReference type="Pfam" id="PF03772"/>
    </source>
</evidence>
<feature type="transmembrane region" description="Helical" evidence="7">
    <location>
        <begin position="53"/>
        <end position="71"/>
    </location>
</feature>
<dbReference type="PANTHER" id="PTHR30619:SF1">
    <property type="entry name" value="RECOMBINATION PROTEIN 2"/>
    <property type="match status" value="1"/>
</dbReference>
<dbReference type="NCBIfam" id="TIGR00360">
    <property type="entry name" value="ComEC_N-term"/>
    <property type="match status" value="1"/>
</dbReference>
<dbReference type="GO" id="GO:0005886">
    <property type="term" value="C:plasma membrane"/>
    <property type="evidence" value="ECO:0007669"/>
    <property type="project" value="UniProtKB-SubCell"/>
</dbReference>
<evidence type="ECO:0000256" key="4">
    <source>
        <dbReference type="ARBA" id="ARBA00022989"/>
    </source>
</evidence>
<dbReference type="PANTHER" id="PTHR30619">
    <property type="entry name" value="DNA INTERNALIZATION/COMPETENCE PROTEIN COMEC/REC2"/>
    <property type="match status" value="1"/>
</dbReference>
<reference evidence="10 11" key="1">
    <citation type="submission" date="2020-04" db="EMBL/GenBank/DDBJ databases">
        <title>Rhizobium sp. S-51 isolated from soil.</title>
        <authorList>
            <person name="Dahal R.H."/>
        </authorList>
    </citation>
    <scope>NUCLEOTIDE SEQUENCE [LARGE SCALE GENOMIC DNA]</scope>
    <source>
        <strain evidence="10 11">S-51</strain>
    </source>
</reference>
<feature type="transmembrane region" description="Helical" evidence="7">
    <location>
        <begin position="104"/>
        <end position="120"/>
    </location>
</feature>
<evidence type="ECO:0000256" key="3">
    <source>
        <dbReference type="ARBA" id="ARBA00022692"/>
    </source>
</evidence>
<proteinExistence type="predicted"/>
<comment type="subcellular location">
    <subcellularLocation>
        <location evidence="1">Cell membrane</location>
        <topology evidence="1">Multi-pass membrane protein</topology>
    </subcellularLocation>
</comment>
<evidence type="ECO:0000256" key="1">
    <source>
        <dbReference type="ARBA" id="ARBA00004651"/>
    </source>
</evidence>
<dbReference type="InterPro" id="IPR025405">
    <property type="entry name" value="DUF4131"/>
</dbReference>
<dbReference type="Pfam" id="PF03772">
    <property type="entry name" value="Competence"/>
    <property type="match status" value="1"/>
</dbReference>
<accession>A0A7Y0FV24</accession>
<dbReference type="InterPro" id="IPR004477">
    <property type="entry name" value="ComEC_N"/>
</dbReference>
<keyword evidence="2" id="KW-1003">Cell membrane</keyword>
<organism evidence="10 11">
    <name type="scientific">Rhizobium terricola</name>
    <dbReference type="NCBI Taxonomy" id="2728849"/>
    <lineage>
        <taxon>Bacteria</taxon>
        <taxon>Pseudomonadati</taxon>
        <taxon>Pseudomonadota</taxon>
        <taxon>Alphaproteobacteria</taxon>
        <taxon>Hyphomicrobiales</taxon>
        <taxon>Rhizobiaceae</taxon>
        <taxon>Rhizobium/Agrobacterium group</taxon>
        <taxon>Rhizobium</taxon>
    </lineage>
</organism>
<feature type="transmembrane region" description="Helical" evidence="7">
    <location>
        <begin position="77"/>
        <end position="97"/>
    </location>
</feature>